<evidence type="ECO:0000256" key="1">
    <source>
        <dbReference type="SAM" id="MobiDB-lite"/>
    </source>
</evidence>
<protein>
    <submittedName>
        <fullName evidence="2">(California timema) hypothetical protein</fullName>
    </submittedName>
</protein>
<dbReference type="InterPro" id="IPR020338">
    <property type="entry name" value="SMN_gemin7"/>
</dbReference>
<proteinExistence type="predicted"/>
<feature type="compositionally biased region" description="Basic and acidic residues" evidence="1">
    <location>
        <begin position="66"/>
        <end position="83"/>
    </location>
</feature>
<dbReference type="AlphaFoldDB" id="A0A7R9J234"/>
<sequence>MVKQYLVHKLANALVVLSSTAEDREIEVRISVSNTHAMDSETATKSSSMEHSVDSKNASNSSSDGHTIDHKTASNSSSEEHTINHKTASKSSSQEHTIDTQIATKVSSEEHTRDHESATESSSEEHTIDDVTATKSYLKEGEATQMDHSAQESSELLSNQSEDEAKPELISPEKQQTNAFLRERFLRAMAGIVGKECKIHMLGNLDVTATFRSCSVKDMSTMYVSDLKTPSGVVSNALIRMSDVLSMQIDEIDDVALDPPQI</sequence>
<accession>A0A7R9J234</accession>
<dbReference type="GO" id="GO:0034719">
    <property type="term" value="C:SMN-Sm protein complex"/>
    <property type="evidence" value="ECO:0007669"/>
    <property type="project" value="InterPro"/>
</dbReference>
<feature type="compositionally biased region" description="Polar residues" evidence="1">
    <location>
        <begin position="85"/>
        <end position="106"/>
    </location>
</feature>
<evidence type="ECO:0000313" key="2">
    <source>
        <dbReference type="EMBL" id="CAD7571256.1"/>
    </source>
</evidence>
<feature type="region of interest" description="Disordered" evidence="1">
    <location>
        <begin position="37"/>
        <end position="130"/>
    </location>
</feature>
<feature type="compositionally biased region" description="Polar residues" evidence="1">
    <location>
        <begin position="37"/>
        <end position="50"/>
    </location>
</feature>
<feature type="compositionally biased region" description="Low complexity" evidence="1">
    <location>
        <begin position="151"/>
        <end position="160"/>
    </location>
</feature>
<gene>
    <name evidence="2" type="ORF">TCMB3V08_LOCUS3933</name>
</gene>
<feature type="compositionally biased region" description="Basic and acidic residues" evidence="1">
    <location>
        <begin position="107"/>
        <end position="129"/>
    </location>
</feature>
<reference evidence="2" key="1">
    <citation type="submission" date="2020-11" db="EMBL/GenBank/DDBJ databases">
        <authorList>
            <person name="Tran Van P."/>
        </authorList>
    </citation>
    <scope>NUCLEOTIDE SEQUENCE</scope>
</reference>
<feature type="region of interest" description="Disordered" evidence="1">
    <location>
        <begin position="142"/>
        <end position="174"/>
    </location>
</feature>
<dbReference type="PANTHER" id="PTHR14679:SF1">
    <property type="entry name" value="GEM-ASSOCIATED PROTEIN 7"/>
    <property type="match status" value="1"/>
</dbReference>
<organism evidence="2">
    <name type="scientific">Timema californicum</name>
    <name type="common">California timema</name>
    <name type="synonym">Walking stick</name>
    <dbReference type="NCBI Taxonomy" id="61474"/>
    <lineage>
        <taxon>Eukaryota</taxon>
        <taxon>Metazoa</taxon>
        <taxon>Ecdysozoa</taxon>
        <taxon>Arthropoda</taxon>
        <taxon>Hexapoda</taxon>
        <taxon>Insecta</taxon>
        <taxon>Pterygota</taxon>
        <taxon>Neoptera</taxon>
        <taxon>Polyneoptera</taxon>
        <taxon>Phasmatodea</taxon>
        <taxon>Timematodea</taxon>
        <taxon>Timematoidea</taxon>
        <taxon>Timematidae</taxon>
        <taxon>Timema</taxon>
    </lineage>
</organism>
<feature type="compositionally biased region" description="Low complexity" evidence="1">
    <location>
        <begin position="55"/>
        <end position="64"/>
    </location>
</feature>
<dbReference type="EMBL" id="OE180411">
    <property type="protein sequence ID" value="CAD7571256.1"/>
    <property type="molecule type" value="Genomic_DNA"/>
</dbReference>
<dbReference type="GO" id="GO:0000387">
    <property type="term" value="P:spliceosomal snRNP assembly"/>
    <property type="evidence" value="ECO:0007669"/>
    <property type="project" value="TreeGrafter"/>
</dbReference>
<dbReference type="Pfam" id="PF11095">
    <property type="entry name" value="Gemin7"/>
    <property type="match status" value="1"/>
</dbReference>
<dbReference type="PANTHER" id="PTHR14679">
    <property type="entry name" value="GEM-ASSOCIATED PROTEIN 7"/>
    <property type="match status" value="1"/>
</dbReference>
<dbReference type="Gene3D" id="2.30.30.100">
    <property type="match status" value="1"/>
</dbReference>
<name>A0A7R9J234_TIMCA</name>